<dbReference type="Proteomes" id="UP000784294">
    <property type="component" value="Unassembled WGS sequence"/>
</dbReference>
<protein>
    <submittedName>
        <fullName evidence="1">Uncharacterized protein</fullName>
    </submittedName>
</protein>
<gene>
    <name evidence="1" type="ORF">PXEA_LOCUS15292</name>
</gene>
<comment type="caution">
    <text evidence="1">The sequence shown here is derived from an EMBL/GenBank/DDBJ whole genome shotgun (WGS) entry which is preliminary data.</text>
</comment>
<reference evidence="1" key="1">
    <citation type="submission" date="2018-11" db="EMBL/GenBank/DDBJ databases">
        <authorList>
            <consortium name="Pathogen Informatics"/>
        </authorList>
    </citation>
    <scope>NUCLEOTIDE SEQUENCE</scope>
</reference>
<keyword evidence="2" id="KW-1185">Reference proteome</keyword>
<dbReference type="AlphaFoldDB" id="A0A448WWH5"/>
<sequence length="113" mass="12597">MCTVSTTPFLLTSDASSSFYAAPLCRIVAKEALTLRRCGRIDLRVPWLIRPNRCNLSGQVVDLQVVQSLNCQYSTTQHNTKVPHETAAKPIHQTISVVVSKIVRNRQKPGYTT</sequence>
<evidence type="ECO:0000313" key="1">
    <source>
        <dbReference type="EMBL" id="VEL21852.1"/>
    </source>
</evidence>
<organism evidence="1 2">
    <name type="scientific">Protopolystoma xenopodis</name>
    <dbReference type="NCBI Taxonomy" id="117903"/>
    <lineage>
        <taxon>Eukaryota</taxon>
        <taxon>Metazoa</taxon>
        <taxon>Spiralia</taxon>
        <taxon>Lophotrochozoa</taxon>
        <taxon>Platyhelminthes</taxon>
        <taxon>Monogenea</taxon>
        <taxon>Polyopisthocotylea</taxon>
        <taxon>Polystomatidea</taxon>
        <taxon>Polystomatidae</taxon>
        <taxon>Protopolystoma</taxon>
    </lineage>
</organism>
<evidence type="ECO:0000313" key="2">
    <source>
        <dbReference type="Proteomes" id="UP000784294"/>
    </source>
</evidence>
<name>A0A448WWH5_9PLAT</name>
<dbReference type="EMBL" id="CAAALY010053438">
    <property type="protein sequence ID" value="VEL21852.1"/>
    <property type="molecule type" value="Genomic_DNA"/>
</dbReference>
<proteinExistence type="predicted"/>
<accession>A0A448WWH5</accession>